<evidence type="ECO:0000313" key="2">
    <source>
        <dbReference type="Proteomes" id="UP000231426"/>
    </source>
</evidence>
<dbReference type="AlphaFoldDB" id="A0A2M6W7P8"/>
<accession>A0A2M6W7P8</accession>
<comment type="caution">
    <text evidence="1">The sequence shown here is derived from an EMBL/GenBank/DDBJ whole genome shotgun (WGS) entry which is preliminary data.</text>
</comment>
<reference evidence="2" key="1">
    <citation type="submission" date="2017-09" db="EMBL/GenBank/DDBJ databases">
        <title>Depth-based differentiation of microbial function through sediment-hosted aquifers and enrichment of novel symbionts in the deep terrestrial subsurface.</title>
        <authorList>
            <person name="Probst A.J."/>
            <person name="Ladd B."/>
            <person name="Jarett J.K."/>
            <person name="Geller-Mcgrath D.E."/>
            <person name="Sieber C.M.K."/>
            <person name="Emerson J.B."/>
            <person name="Anantharaman K."/>
            <person name="Thomas B.C."/>
            <person name="Malmstrom R."/>
            <person name="Stieglmeier M."/>
            <person name="Klingl A."/>
            <person name="Woyke T."/>
            <person name="Ryan C.M."/>
            <person name="Banfield J.F."/>
        </authorList>
    </citation>
    <scope>NUCLEOTIDE SEQUENCE [LARGE SCALE GENOMIC DNA]</scope>
</reference>
<dbReference type="EMBL" id="PFBV01000001">
    <property type="protein sequence ID" value="PIT88787.1"/>
    <property type="molecule type" value="Genomic_DNA"/>
</dbReference>
<proteinExistence type="predicted"/>
<gene>
    <name evidence="1" type="ORF">COU29_00185</name>
</gene>
<sequence>MTENIIQEHNQREKDVIDFLTTASEEINYSISKQPNGDPLLPHRARLSLIFTLIDILGLYWDKYCGLNNTQSIYFKNWVSFFCLTQENAVYDKNKFIKQFNCEDFYKLRCSILHFYGIPRTSEGIQYILLPDFNIIQKMNFKSTPEAFVDVLSSSIKAEHRIVQIELFKQLVWTGSISMINKMKQYLKAQPQQHIDGIKRIHEEVKDRGVSKINMEEGNISK</sequence>
<dbReference type="Proteomes" id="UP000231426">
    <property type="component" value="Unassembled WGS sequence"/>
</dbReference>
<organism evidence="1 2">
    <name type="scientific">Candidatus Magasanikbacteria bacterium CG10_big_fil_rev_8_21_14_0_10_36_32</name>
    <dbReference type="NCBI Taxonomy" id="1974646"/>
    <lineage>
        <taxon>Bacteria</taxon>
        <taxon>Candidatus Magasanikiibacteriota</taxon>
    </lineage>
</organism>
<evidence type="ECO:0000313" key="1">
    <source>
        <dbReference type="EMBL" id="PIT88787.1"/>
    </source>
</evidence>
<protein>
    <submittedName>
        <fullName evidence="1">Uncharacterized protein</fullName>
    </submittedName>
</protein>
<name>A0A2M6W7P8_9BACT</name>